<gene>
    <name evidence="1" type="ORF">EM808_27510</name>
</gene>
<proteinExistence type="predicted"/>
<reference evidence="1 2" key="1">
    <citation type="submission" date="2019-01" db="EMBL/GenBank/DDBJ databases">
        <title>Bacillus sp. M5HDSG1-1, whole genome shotgun sequence.</title>
        <authorList>
            <person name="Tuo L."/>
        </authorList>
    </citation>
    <scope>NUCLEOTIDE SEQUENCE [LARGE SCALE GENOMIC DNA]</scope>
    <source>
        <strain evidence="1 2">M5HDSG1-1</strain>
    </source>
</reference>
<dbReference type="Proteomes" id="UP000288024">
    <property type="component" value="Unassembled WGS sequence"/>
</dbReference>
<dbReference type="EMBL" id="RZTZ01000029">
    <property type="protein sequence ID" value="RVT56439.1"/>
    <property type="molecule type" value="Genomic_DNA"/>
</dbReference>
<dbReference type="RefSeq" id="WP_127742885.1">
    <property type="nucleotide sequence ID" value="NZ_RZTZ01000029.1"/>
</dbReference>
<comment type="caution">
    <text evidence="1">The sequence shown here is derived from an EMBL/GenBank/DDBJ whole genome shotgun (WGS) entry which is preliminary data.</text>
</comment>
<accession>A0A437K2W1</accession>
<evidence type="ECO:0000313" key="2">
    <source>
        <dbReference type="Proteomes" id="UP000288024"/>
    </source>
</evidence>
<evidence type="ECO:0000313" key="1">
    <source>
        <dbReference type="EMBL" id="RVT56439.1"/>
    </source>
</evidence>
<dbReference type="AlphaFoldDB" id="A0A437K2W1"/>
<name>A0A437K2W1_9BACI</name>
<sequence length="71" mass="8616">MKTFRVKKDKQEVILEYDDDTSRYDAMLVLINEFGRYLQDHGKGEELQYYLEELACRYESEKELEELNKTN</sequence>
<keyword evidence="2" id="KW-1185">Reference proteome</keyword>
<organism evidence="1 2">
    <name type="scientific">Niallia taxi</name>
    <dbReference type="NCBI Taxonomy" id="2499688"/>
    <lineage>
        <taxon>Bacteria</taxon>
        <taxon>Bacillati</taxon>
        <taxon>Bacillota</taxon>
        <taxon>Bacilli</taxon>
        <taxon>Bacillales</taxon>
        <taxon>Bacillaceae</taxon>
        <taxon>Niallia</taxon>
    </lineage>
</organism>
<protein>
    <submittedName>
        <fullName evidence="1">Uncharacterized protein</fullName>
    </submittedName>
</protein>